<sequence>MFSPAFQAAFLILSLPFTSSIPLSPREDIISGTKLRILPLGDSITFGFQPSHPDGTNGYRYQLGQRLSGSDFSFVGTMRSGNMTDNYNEGHPGYTISQIQKVMAGGLDLKPNVVLLHAGTNDLNRDANADESYSGAPARLGNLIDSILNVRPDALVLVAQIINAKKAETETRIKTFNKAVPGVVKKRVVQGHKVMIVDQSVVKASELVDGLHPTDGGYAHMGDVWFENLKAAADQDLITPLVD</sequence>
<dbReference type="InterPro" id="IPR013830">
    <property type="entry name" value="SGNH_hydro"/>
</dbReference>
<reference evidence="3" key="1">
    <citation type="journal article" date="2020" name="Stud. Mycol.">
        <title>101 Dothideomycetes genomes: a test case for predicting lifestyles and emergence of pathogens.</title>
        <authorList>
            <person name="Haridas S."/>
            <person name="Albert R."/>
            <person name="Binder M."/>
            <person name="Bloem J."/>
            <person name="Labutti K."/>
            <person name="Salamov A."/>
            <person name="Andreopoulos B."/>
            <person name="Baker S."/>
            <person name="Barry K."/>
            <person name="Bills G."/>
            <person name="Bluhm B."/>
            <person name="Cannon C."/>
            <person name="Castanera R."/>
            <person name="Culley D."/>
            <person name="Daum C."/>
            <person name="Ezra D."/>
            <person name="Gonzalez J."/>
            <person name="Henrissat B."/>
            <person name="Kuo A."/>
            <person name="Liang C."/>
            <person name="Lipzen A."/>
            <person name="Lutzoni F."/>
            <person name="Magnuson J."/>
            <person name="Mondo S."/>
            <person name="Nolan M."/>
            <person name="Ohm R."/>
            <person name="Pangilinan J."/>
            <person name="Park H.-J."/>
            <person name="Ramirez L."/>
            <person name="Alfaro M."/>
            <person name="Sun H."/>
            <person name="Tritt A."/>
            <person name="Yoshinaga Y."/>
            <person name="Zwiers L.-H."/>
            <person name="Turgeon B."/>
            <person name="Goodwin S."/>
            <person name="Spatafora J."/>
            <person name="Crous P."/>
            <person name="Grigoriev I."/>
        </authorList>
    </citation>
    <scope>NUCLEOTIDE SEQUENCE</scope>
    <source>
        <strain evidence="3">CBS 125425</strain>
    </source>
</reference>
<keyword evidence="3" id="KW-0378">Hydrolase</keyword>
<accession>A0A9P4V9V0</accession>
<name>A0A9P4V9V0_9PLEO</name>
<evidence type="ECO:0000313" key="4">
    <source>
        <dbReference type="Proteomes" id="UP000799444"/>
    </source>
</evidence>
<dbReference type="InterPro" id="IPR051532">
    <property type="entry name" value="Ester_Hydrolysis_Enzymes"/>
</dbReference>
<dbReference type="AlphaFoldDB" id="A0A9P4V9V0"/>
<dbReference type="Proteomes" id="UP000799444">
    <property type="component" value="Unassembled WGS sequence"/>
</dbReference>
<dbReference type="Gene3D" id="3.40.50.1110">
    <property type="entry name" value="SGNH hydrolase"/>
    <property type="match status" value="1"/>
</dbReference>
<organism evidence="3 4">
    <name type="scientific">Polyplosphaeria fusca</name>
    <dbReference type="NCBI Taxonomy" id="682080"/>
    <lineage>
        <taxon>Eukaryota</taxon>
        <taxon>Fungi</taxon>
        <taxon>Dikarya</taxon>
        <taxon>Ascomycota</taxon>
        <taxon>Pezizomycotina</taxon>
        <taxon>Dothideomycetes</taxon>
        <taxon>Pleosporomycetidae</taxon>
        <taxon>Pleosporales</taxon>
        <taxon>Tetraplosphaeriaceae</taxon>
        <taxon>Polyplosphaeria</taxon>
    </lineage>
</organism>
<comment type="caution">
    <text evidence="3">The sequence shown here is derived from an EMBL/GenBank/DDBJ whole genome shotgun (WGS) entry which is preliminary data.</text>
</comment>
<dbReference type="CDD" id="cd01833">
    <property type="entry name" value="XynB_like"/>
    <property type="match status" value="1"/>
</dbReference>
<feature type="signal peptide" evidence="1">
    <location>
        <begin position="1"/>
        <end position="20"/>
    </location>
</feature>
<dbReference type="PANTHER" id="PTHR30383:SF5">
    <property type="entry name" value="SGNH HYDROLASE-TYPE ESTERASE DOMAIN-CONTAINING PROTEIN"/>
    <property type="match status" value="1"/>
</dbReference>
<keyword evidence="1" id="KW-0732">Signal</keyword>
<dbReference type="Pfam" id="PF13472">
    <property type="entry name" value="Lipase_GDSL_2"/>
    <property type="match status" value="1"/>
</dbReference>
<dbReference type="EMBL" id="ML996098">
    <property type="protein sequence ID" value="KAF2740955.1"/>
    <property type="molecule type" value="Genomic_DNA"/>
</dbReference>
<dbReference type="GO" id="GO:0004622">
    <property type="term" value="F:phosphatidylcholine lysophospholipase activity"/>
    <property type="evidence" value="ECO:0007669"/>
    <property type="project" value="TreeGrafter"/>
</dbReference>
<evidence type="ECO:0000259" key="2">
    <source>
        <dbReference type="Pfam" id="PF13472"/>
    </source>
</evidence>
<gene>
    <name evidence="3" type="ORF">EJ04DRAFT_518159</name>
</gene>
<dbReference type="OrthoDB" id="3915838at2759"/>
<evidence type="ECO:0000256" key="1">
    <source>
        <dbReference type="SAM" id="SignalP"/>
    </source>
</evidence>
<protein>
    <submittedName>
        <fullName evidence="3">SGNH hydrolase</fullName>
    </submittedName>
</protein>
<dbReference type="SUPFAM" id="SSF52266">
    <property type="entry name" value="SGNH hydrolase"/>
    <property type="match status" value="1"/>
</dbReference>
<proteinExistence type="predicted"/>
<dbReference type="InterPro" id="IPR036514">
    <property type="entry name" value="SGNH_hydro_sf"/>
</dbReference>
<evidence type="ECO:0000313" key="3">
    <source>
        <dbReference type="EMBL" id="KAF2740955.1"/>
    </source>
</evidence>
<feature type="chain" id="PRO_5040511649" evidence="1">
    <location>
        <begin position="21"/>
        <end position="243"/>
    </location>
</feature>
<dbReference type="PANTHER" id="PTHR30383">
    <property type="entry name" value="THIOESTERASE 1/PROTEASE 1/LYSOPHOSPHOLIPASE L1"/>
    <property type="match status" value="1"/>
</dbReference>
<feature type="domain" description="SGNH hydrolase-type esterase" evidence="2">
    <location>
        <begin position="40"/>
        <end position="219"/>
    </location>
</feature>
<keyword evidence="4" id="KW-1185">Reference proteome</keyword>